<dbReference type="AlphaFoldDB" id="Q11FA1"/>
<dbReference type="InterPro" id="IPR001106">
    <property type="entry name" value="Aromatic_Lyase"/>
</dbReference>
<dbReference type="InterPro" id="IPR024083">
    <property type="entry name" value="Fumarase/histidase_N"/>
</dbReference>
<reference evidence="1" key="1">
    <citation type="submission" date="2006-06" db="EMBL/GenBank/DDBJ databases">
        <title>Complete sequence of chromosome of Chelativorans sp. BNC1.</title>
        <authorList>
            <consortium name="US DOE Joint Genome Institute"/>
            <person name="Copeland A."/>
            <person name="Lucas S."/>
            <person name="Lapidus A."/>
            <person name="Barry K."/>
            <person name="Detter J.C."/>
            <person name="Glavina del Rio T."/>
            <person name="Hammon N."/>
            <person name="Israni S."/>
            <person name="Dalin E."/>
            <person name="Tice H."/>
            <person name="Pitluck S."/>
            <person name="Chertkov O."/>
            <person name="Brettin T."/>
            <person name="Bruce D."/>
            <person name="Han C."/>
            <person name="Tapia R."/>
            <person name="Gilna P."/>
            <person name="Schmutz J."/>
            <person name="Larimer F."/>
            <person name="Land M."/>
            <person name="Hauser L."/>
            <person name="Kyrpides N."/>
            <person name="Mikhailova N."/>
            <person name="Richardson P."/>
        </authorList>
    </citation>
    <scope>NUCLEOTIDE SEQUENCE</scope>
    <source>
        <strain evidence="1">BNC1</strain>
    </source>
</reference>
<dbReference type="KEGG" id="mes:Meso_2540"/>
<dbReference type="eggNOG" id="COG2986">
    <property type="taxonomic scope" value="Bacteria"/>
</dbReference>
<name>Q11FA1_CHESB</name>
<dbReference type="GO" id="GO:0016841">
    <property type="term" value="F:ammonia-lyase activity"/>
    <property type="evidence" value="ECO:0007669"/>
    <property type="project" value="UniProtKB-ARBA"/>
</dbReference>
<organism evidence="1">
    <name type="scientific">Chelativorans sp. (strain BNC1)</name>
    <dbReference type="NCBI Taxonomy" id="266779"/>
    <lineage>
        <taxon>Bacteria</taxon>
        <taxon>Pseudomonadati</taxon>
        <taxon>Pseudomonadota</taxon>
        <taxon>Alphaproteobacteria</taxon>
        <taxon>Hyphomicrobiales</taxon>
        <taxon>Phyllobacteriaceae</taxon>
        <taxon>Chelativorans</taxon>
    </lineage>
</organism>
<keyword evidence="1" id="KW-0456">Lyase</keyword>
<gene>
    <name evidence="1" type="ordered locus">Meso_2540</name>
</gene>
<evidence type="ECO:0000313" key="1">
    <source>
        <dbReference type="EMBL" id="ABG63924.1"/>
    </source>
</evidence>
<dbReference type="CDD" id="cd00332">
    <property type="entry name" value="PAL-HAL"/>
    <property type="match status" value="1"/>
</dbReference>
<protein>
    <submittedName>
        <fullName evidence="1">Phenylalanine/histidine ammonia-lyase</fullName>
    </submittedName>
</protein>
<dbReference type="Gene3D" id="1.10.275.10">
    <property type="entry name" value="Fumarase/aspartase (N-terminal domain)"/>
    <property type="match status" value="1"/>
</dbReference>
<dbReference type="STRING" id="266779.Meso_2540"/>
<dbReference type="EMBL" id="CP000390">
    <property type="protein sequence ID" value="ABG63924.1"/>
    <property type="molecule type" value="Genomic_DNA"/>
</dbReference>
<dbReference type="PANTHER" id="PTHR10362">
    <property type="entry name" value="HISTIDINE AMMONIA-LYASE"/>
    <property type="match status" value="1"/>
</dbReference>
<sequence length="514" mass="53954">MTADFMAGQTTAELRQGNVRQLTEAALSCAEVAAIASGEELVLSPEVRALVEASREIVDEAVQRTEPVYGLNTGLGHRRNERVSAALLQDYQPYIIRTHAGAIGAPLSESDVRATMVARIVGIARGGAGVGLETLDLLVAMLNRRVHPQVPEFGSVGASDLCSMSAIAEVMIGRGVAMYQGELMPALQALAAAGLAPVRLKPKEGLALISGNGLAIGAGALTVERARRVLRLADLAGALSLDAYGGNPVPLDSRVQAAKSYPEQAETGQRLRELLAGSAIWTPSPTARSLQDPVSFRTIPQVHGAVRRQVCEAATVVEVELNSRSDNPLVDVGSGAILSNGNFQALPIALAFDGLRTGICHIASMSERRCSHVFRKLQAMSSIDDAIQNAEMPVTSLVAYSAAELSARLRTLAAPASIHVPSLAHDVEDHGSLGPGTIAFTAQSLDLLEMLLAVEIHLSAALADCAGVSDGLGEGTRAAYRLAGQAMRRSQETGRPTTAGIIDLLRNMLIEHCA</sequence>
<proteinExistence type="predicted"/>
<dbReference type="OrthoDB" id="7285062at2"/>
<dbReference type="SUPFAM" id="SSF48557">
    <property type="entry name" value="L-aspartase-like"/>
    <property type="match status" value="1"/>
</dbReference>
<dbReference type="Gene3D" id="1.20.200.10">
    <property type="entry name" value="Fumarase/aspartase (Central domain)"/>
    <property type="match status" value="1"/>
</dbReference>
<dbReference type="HOGENOM" id="CLU_014801_4_2_5"/>
<dbReference type="Pfam" id="PF00221">
    <property type="entry name" value="Lyase_aromatic"/>
    <property type="match status" value="1"/>
</dbReference>
<accession>Q11FA1</accession>
<dbReference type="InterPro" id="IPR008948">
    <property type="entry name" value="L-Aspartase-like"/>
</dbReference>